<gene>
    <name evidence="10" type="ORF">Nepgr_006355</name>
</gene>
<dbReference type="EMBL" id="BSYO01000005">
    <property type="protein sequence ID" value="GMH04515.1"/>
    <property type="molecule type" value="Genomic_DNA"/>
</dbReference>
<evidence type="ECO:0000256" key="4">
    <source>
        <dbReference type="ARBA" id="ARBA00022525"/>
    </source>
</evidence>
<feature type="region of interest" description="Disordered" evidence="9">
    <location>
        <begin position="1"/>
        <end position="67"/>
    </location>
</feature>
<keyword evidence="5 8" id="KW-0378">Hydrolase</keyword>
<dbReference type="InterPro" id="IPR011050">
    <property type="entry name" value="Pectin_lyase_fold/virulence"/>
</dbReference>
<comment type="subcellular location">
    <subcellularLocation>
        <location evidence="1">Secreted</location>
        <location evidence="1">Cell wall</location>
    </subcellularLocation>
</comment>
<sequence length="545" mass="60072">MPPPNEVKETETESRREVTGFGGQRKKIGDCPSTNSTNSAFFRSEVPVQQAAQSDENRQISAARGDGDGHATMEALDVNDDYCASESVVRGAVMANLVLEIGRIREGNRSCGYEELNNLLSFWQILLVVEEGGEGSRIGRAFLDAWNAACSVETDQSAIIIPRKQFLINPIVFHGPCKAKTINFQILGKILAPTSPFAWQELDPSQWLVFKGVSGLNVYGSGTIHGRGSGWWNQSCRYRPHLALEFLSCNDTTLSDVHLTDNPQTHITTMGCNIFVINSVSISAPENSPNTDGIHLQHAQNVIITDTRIGTGDDCVSIGDYTSNVNIFNITCRPGHGIRLGNLFDQTSGCFLENSRNVACMDYIVQTVSLFLPQNSIGSLGRGGNFVQVENIFVKNVYLKGTTNGARIKTWQVGRGHVRRVIFENLYFNSVKNPIIIDQNYCDVRGACKEKESGVWIKDVTYKGFYGTTSSDLAINLNCSHSAACTGVILESIVLWSAELGKEVASYCNNAYGAAEGIVQPKSCLQEWFTIRKKMRFWTMNITNK</sequence>
<dbReference type="GO" id="GO:0004650">
    <property type="term" value="F:polygalacturonase activity"/>
    <property type="evidence" value="ECO:0007669"/>
    <property type="project" value="InterPro"/>
</dbReference>
<keyword evidence="3" id="KW-0134">Cell wall</keyword>
<dbReference type="InterPro" id="IPR012334">
    <property type="entry name" value="Pectin_lyas_fold"/>
</dbReference>
<evidence type="ECO:0008006" key="12">
    <source>
        <dbReference type="Google" id="ProtNLM"/>
    </source>
</evidence>
<evidence type="ECO:0000256" key="7">
    <source>
        <dbReference type="ARBA" id="ARBA00023316"/>
    </source>
</evidence>
<keyword evidence="7" id="KW-0961">Cell wall biogenesis/degradation</keyword>
<feature type="compositionally biased region" description="Polar residues" evidence="9">
    <location>
        <begin position="32"/>
        <end position="41"/>
    </location>
</feature>
<dbReference type="GO" id="GO:0005975">
    <property type="term" value="P:carbohydrate metabolic process"/>
    <property type="evidence" value="ECO:0007669"/>
    <property type="project" value="InterPro"/>
</dbReference>
<dbReference type="GO" id="GO:0071555">
    <property type="term" value="P:cell wall organization"/>
    <property type="evidence" value="ECO:0007669"/>
    <property type="project" value="UniProtKB-KW"/>
</dbReference>
<dbReference type="Gene3D" id="2.160.20.10">
    <property type="entry name" value="Single-stranded right-handed beta-helix, Pectin lyase-like"/>
    <property type="match status" value="1"/>
</dbReference>
<evidence type="ECO:0000256" key="3">
    <source>
        <dbReference type="ARBA" id="ARBA00022512"/>
    </source>
</evidence>
<feature type="compositionally biased region" description="Basic and acidic residues" evidence="9">
    <location>
        <begin position="1"/>
        <end position="18"/>
    </location>
</feature>
<proteinExistence type="inferred from homology"/>
<evidence type="ECO:0000313" key="11">
    <source>
        <dbReference type="Proteomes" id="UP001279734"/>
    </source>
</evidence>
<accession>A0AAD3XHC0</accession>
<dbReference type="InterPro" id="IPR000743">
    <property type="entry name" value="Glyco_hydro_28"/>
</dbReference>
<reference evidence="10" key="1">
    <citation type="submission" date="2023-05" db="EMBL/GenBank/DDBJ databases">
        <title>Nepenthes gracilis genome sequencing.</title>
        <authorList>
            <person name="Fukushima K."/>
        </authorList>
    </citation>
    <scope>NUCLEOTIDE SEQUENCE</scope>
    <source>
        <strain evidence="10">SING2019-196</strain>
    </source>
</reference>
<dbReference type="PANTHER" id="PTHR31375">
    <property type="match status" value="1"/>
</dbReference>
<comment type="caution">
    <text evidence="10">The sequence shown here is derived from an EMBL/GenBank/DDBJ whole genome shotgun (WGS) entry which is preliminary data.</text>
</comment>
<comment type="similarity">
    <text evidence="2 8">Belongs to the glycosyl hydrolase 28 family.</text>
</comment>
<dbReference type="Proteomes" id="UP001279734">
    <property type="component" value="Unassembled WGS sequence"/>
</dbReference>
<dbReference type="SUPFAM" id="SSF51126">
    <property type="entry name" value="Pectin lyase-like"/>
    <property type="match status" value="1"/>
</dbReference>
<dbReference type="Pfam" id="PF00295">
    <property type="entry name" value="Glyco_hydro_28"/>
    <property type="match status" value="2"/>
</dbReference>
<evidence type="ECO:0000256" key="1">
    <source>
        <dbReference type="ARBA" id="ARBA00004191"/>
    </source>
</evidence>
<evidence type="ECO:0000313" key="10">
    <source>
        <dbReference type="EMBL" id="GMH04515.1"/>
    </source>
</evidence>
<keyword evidence="4" id="KW-0964">Secreted</keyword>
<evidence type="ECO:0000256" key="5">
    <source>
        <dbReference type="ARBA" id="ARBA00022801"/>
    </source>
</evidence>
<evidence type="ECO:0000256" key="6">
    <source>
        <dbReference type="ARBA" id="ARBA00023295"/>
    </source>
</evidence>
<keyword evidence="6 8" id="KW-0326">Glycosidase</keyword>
<evidence type="ECO:0000256" key="8">
    <source>
        <dbReference type="RuleBase" id="RU361169"/>
    </source>
</evidence>
<evidence type="ECO:0000256" key="2">
    <source>
        <dbReference type="ARBA" id="ARBA00008834"/>
    </source>
</evidence>
<protein>
    <recommendedName>
        <fullName evidence="12">Polygalacturonase</fullName>
    </recommendedName>
</protein>
<evidence type="ECO:0000256" key="9">
    <source>
        <dbReference type="SAM" id="MobiDB-lite"/>
    </source>
</evidence>
<dbReference type="AlphaFoldDB" id="A0AAD3XHC0"/>
<name>A0AAD3XHC0_NEPGR</name>
<keyword evidence="11" id="KW-1185">Reference proteome</keyword>
<organism evidence="10 11">
    <name type="scientific">Nepenthes gracilis</name>
    <name type="common">Slender pitcher plant</name>
    <dbReference type="NCBI Taxonomy" id="150966"/>
    <lineage>
        <taxon>Eukaryota</taxon>
        <taxon>Viridiplantae</taxon>
        <taxon>Streptophyta</taxon>
        <taxon>Embryophyta</taxon>
        <taxon>Tracheophyta</taxon>
        <taxon>Spermatophyta</taxon>
        <taxon>Magnoliopsida</taxon>
        <taxon>eudicotyledons</taxon>
        <taxon>Gunneridae</taxon>
        <taxon>Pentapetalae</taxon>
        <taxon>Caryophyllales</taxon>
        <taxon>Nepenthaceae</taxon>
        <taxon>Nepenthes</taxon>
    </lineage>
</organism>